<keyword evidence="2" id="KW-0677">Repeat</keyword>
<reference evidence="4" key="2">
    <citation type="submission" date="2025-05" db="UniProtKB">
        <authorList>
            <consortium name="EnsemblMetazoa"/>
        </authorList>
    </citation>
    <scope>IDENTIFICATION</scope>
    <source>
        <strain evidence="4">Foshan</strain>
    </source>
</reference>
<dbReference type="PROSITE" id="PS51450">
    <property type="entry name" value="LRR"/>
    <property type="match status" value="2"/>
</dbReference>
<evidence type="ECO:0000256" key="2">
    <source>
        <dbReference type="ARBA" id="ARBA00022737"/>
    </source>
</evidence>
<sequence length="432" mass="48418">MKLFCCFVLALSFQTSLVLGSRCQKLESKNCIVLTLAPLDGLSGEISLPDLSGKTSLQIKGGNLTAFGEKLSNQLGSVQKLHLGPLGLREIFLKADLLEVTAADNQIHVVKFGSSTGKYLLEKLDLRRNRLKHLAGFEVLTDLIELQLEDNQLETIDFGVFERMKSLTKLNLGRNHITKLEAIRAINLPNLEYLSFAGNRLAKFNVSMWKFDSLTTWDVSSNDLIYFDGLDVGQQFPSLSTVMLSGNGWHCNWLSDSLKMLGDNSVNVGDKDERNDCEKLEGICCDSLDIFANSGDDKVAAIKNDQEGMREEWSTNLEKIKINQNIKLRELKTLLDELQEKSSISLTPSEPFNAEEFTQLTELAKQLKASIQNELDACESRSTSNEKTVKSLEYTILQLRKLLQREAQKISNLQDLKKISNLQDLEKAYLSG</sequence>
<feature type="signal peptide" evidence="3">
    <location>
        <begin position="1"/>
        <end position="20"/>
    </location>
</feature>
<organism evidence="4 5">
    <name type="scientific">Aedes albopictus</name>
    <name type="common">Asian tiger mosquito</name>
    <name type="synonym">Stegomyia albopicta</name>
    <dbReference type="NCBI Taxonomy" id="7160"/>
    <lineage>
        <taxon>Eukaryota</taxon>
        <taxon>Metazoa</taxon>
        <taxon>Ecdysozoa</taxon>
        <taxon>Arthropoda</taxon>
        <taxon>Hexapoda</taxon>
        <taxon>Insecta</taxon>
        <taxon>Pterygota</taxon>
        <taxon>Neoptera</taxon>
        <taxon>Endopterygota</taxon>
        <taxon>Diptera</taxon>
        <taxon>Nematocera</taxon>
        <taxon>Culicoidea</taxon>
        <taxon>Culicidae</taxon>
        <taxon>Culicinae</taxon>
        <taxon>Aedini</taxon>
        <taxon>Aedes</taxon>
        <taxon>Stegomyia</taxon>
    </lineage>
</organism>
<evidence type="ECO:0000313" key="4">
    <source>
        <dbReference type="EnsemblMetazoa" id="AALFPA23_025180.P37527"/>
    </source>
</evidence>
<keyword evidence="5" id="KW-1185">Reference proteome</keyword>
<dbReference type="Gene3D" id="3.80.10.10">
    <property type="entry name" value="Ribonuclease Inhibitor"/>
    <property type="match status" value="1"/>
</dbReference>
<dbReference type="RefSeq" id="XP_019547853.2">
    <property type="nucleotide sequence ID" value="XM_019692308.3"/>
</dbReference>
<dbReference type="InterPro" id="IPR003591">
    <property type="entry name" value="Leu-rich_rpt_typical-subtyp"/>
</dbReference>
<evidence type="ECO:0000256" key="1">
    <source>
        <dbReference type="ARBA" id="ARBA00022614"/>
    </source>
</evidence>
<evidence type="ECO:0000313" key="5">
    <source>
        <dbReference type="Proteomes" id="UP000069940"/>
    </source>
</evidence>
<dbReference type="EnsemblMetazoa" id="AALFPA23_025180.R37527">
    <property type="protein sequence ID" value="AALFPA23_025180.P37527"/>
    <property type="gene ID" value="AALFPA23_025180"/>
</dbReference>
<dbReference type="GeneID" id="109418117"/>
<feature type="chain" id="PRO_5045589463" description="Membrane glycoprotein lig-1" evidence="3">
    <location>
        <begin position="21"/>
        <end position="432"/>
    </location>
</feature>
<dbReference type="SUPFAM" id="SSF52075">
    <property type="entry name" value="Outer arm dynein light chain 1"/>
    <property type="match status" value="1"/>
</dbReference>
<protein>
    <recommendedName>
        <fullName evidence="6">Membrane glycoprotein lig-1</fullName>
    </recommendedName>
</protein>
<evidence type="ECO:0008006" key="6">
    <source>
        <dbReference type="Google" id="ProtNLM"/>
    </source>
</evidence>
<dbReference type="SMART" id="SM00369">
    <property type="entry name" value="LRR_TYP"/>
    <property type="match status" value="3"/>
</dbReference>
<dbReference type="PANTHER" id="PTHR24366:SF170">
    <property type="entry name" value="RE50361P"/>
    <property type="match status" value="1"/>
</dbReference>
<reference evidence="5" key="1">
    <citation type="journal article" date="2015" name="Proc. Natl. Acad. Sci. U.S.A.">
        <title>Genome sequence of the Asian Tiger mosquito, Aedes albopictus, reveals insights into its biology, genetics, and evolution.</title>
        <authorList>
            <person name="Chen X.G."/>
            <person name="Jiang X."/>
            <person name="Gu J."/>
            <person name="Xu M."/>
            <person name="Wu Y."/>
            <person name="Deng Y."/>
            <person name="Zhang C."/>
            <person name="Bonizzoni M."/>
            <person name="Dermauw W."/>
            <person name="Vontas J."/>
            <person name="Armbruster P."/>
            <person name="Huang X."/>
            <person name="Yang Y."/>
            <person name="Zhang H."/>
            <person name="He W."/>
            <person name="Peng H."/>
            <person name="Liu Y."/>
            <person name="Wu K."/>
            <person name="Chen J."/>
            <person name="Lirakis M."/>
            <person name="Topalis P."/>
            <person name="Van Leeuwen T."/>
            <person name="Hall A.B."/>
            <person name="Jiang X."/>
            <person name="Thorpe C."/>
            <person name="Mueller R.L."/>
            <person name="Sun C."/>
            <person name="Waterhouse R.M."/>
            <person name="Yan G."/>
            <person name="Tu Z.J."/>
            <person name="Fang X."/>
            <person name="James A.A."/>
        </authorList>
    </citation>
    <scope>NUCLEOTIDE SEQUENCE [LARGE SCALE GENOMIC DNA]</scope>
    <source>
        <strain evidence="5">Foshan</strain>
    </source>
</reference>
<proteinExistence type="predicted"/>
<evidence type="ECO:0000256" key="3">
    <source>
        <dbReference type="SAM" id="SignalP"/>
    </source>
</evidence>
<dbReference type="PANTHER" id="PTHR24366">
    <property type="entry name" value="IG(IMMUNOGLOBULIN) AND LRR(LEUCINE RICH REPEAT) DOMAINS"/>
    <property type="match status" value="1"/>
</dbReference>
<keyword evidence="1" id="KW-0433">Leucine-rich repeat</keyword>
<dbReference type="Proteomes" id="UP000069940">
    <property type="component" value="Unassembled WGS sequence"/>
</dbReference>
<accession>A0ABM2A7D2</accession>
<dbReference type="InterPro" id="IPR001611">
    <property type="entry name" value="Leu-rich_rpt"/>
</dbReference>
<dbReference type="InterPro" id="IPR032675">
    <property type="entry name" value="LRR_dom_sf"/>
</dbReference>
<dbReference type="Pfam" id="PF13855">
    <property type="entry name" value="LRR_8"/>
    <property type="match status" value="1"/>
</dbReference>
<name>A0ABM2A7D2_AEDAL</name>
<keyword evidence="3" id="KW-0732">Signal</keyword>